<reference evidence="10 11" key="1">
    <citation type="journal article" date="2024" name="Nat. Commun.">
        <title>Phylogenomics reveals the evolutionary origins of lichenization in chlorophyte algae.</title>
        <authorList>
            <person name="Puginier C."/>
            <person name="Libourel C."/>
            <person name="Otte J."/>
            <person name="Skaloud P."/>
            <person name="Haon M."/>
            <person name="Grisel S."/>
            <person name="Petersen M."/>
            <person name="Berrin J.G."/>
            <person name="Delaux P.M."/>
            <person name="Dal Grande F."/>
            <person name="Keller J."/>
        </authorList>
    </citation>
    <scope>NUCLEOTIDE SEQUENCE [LARGE SCALE GENOMIC DNA]</scope>
    <source>
        <strain evidence="10 11">SAG 2043</strain>
    </source>
</reference>
<evidence type="ECO:0000313" key="11">
    <source>
        <dbReference type="Proteomes" id="UP001489004"/>
    </source>
</evidence>
<dbReference type="GO" id="GO:0016020">
    <property type="term" value="C:membrane"/>
    <property type="evidence" value="ECO:0007669"/>
    <property type="project" value="UniProtKB-SubCell"/>
</dbReference>
<dbReference type="SUPFAM" id="SSF48371">
    <property type="entry name" value="ARM repeat"/>
    <property type="match status" value="2"/>
</dbReference>
<dbReference type="InterPro" id="IPR015403">
    <property type="entry name" value="Mon2/Sec7/BIG1-like_HDS"/>
</dbReference>
<keyword evidence="3" id="KW-0813">Transport</keyword>
<dbReference type="Pfam" id="PF12783">
    <property type="entry name" value="Sec7-like_HUS"/>
    <property type="match status" value="1"/>
</dbReference>
<dbReference type="CDD" id="cd00171">
    <property type="entry name" value="Sec7"/>
    <property type="match status" value="1"/>
</dbReference>
<feature type="compositionally biased region" description="Low complexity" evidence="8">
    <location>
        <begin position="2029"/>
        <end position="2041"/>
    </location>
</feature>
<dbReference type="SUPFAM" id="SSF48425">
    <property type="entry name" value="Sec7 domain"/>
    <property type="match status" value="1"/>
</dbReference>
<dbReference type="InterPro" id="IPR000904">
    <property type="entry name" value="Sec7_dom"/>
</dbReference>
<evidence type="ECO:0000256" key="2">
    <source>
        <dbReference type="ARBA" id="ARBA00004514"/>
    </source>
</evidence>
<dbReference type="GO" id="GO:0005802">
    <property type="term" value="C:trans-Golgi network"/>
    <property type="evidence" value="ECO:0007669"/>
    <property type="project" value="TreeGrafter"/>
</dbReference>
<evidence type="ECO:0000256" key="1">
    <source>
        <dbReference type="ARBA" id="ARBA00004370"/>
    </source>
</evidence>
<dbReference type="EMBL" id="JALJOR010000017">
    <property type="protein sequence ID" value="KAK9804747.1"/>
    <property type="molecule type" value="Genomic_DNA"/>
</dbReference>
<name>A0AAW1P9L4_9CHLO</name>
<keyword evidence="6" id="KW-0472">Membrane</keyword>
<comment type="caution">
    <text evidence="10">The sequence shown here is derived from an EMBL/GenBank/DDBJ whole genome shotgun (WGS) entry which is preliminary data.</text>
</comment>
<organism evidence="10 11">
    <name type="scientific">[Myrmecia] bisecta</name>
    <dbReference type="NCBI Taxonomy" id="41462"/>
    <lineage>
        <taxon>Eukaryota</taxon>
        <taxon>Viridiplantae</taxon>
        <taxon>Chlorophyta</taxon>
        <taxon>core chlorophytes</taxon>
        <taxon>Trebouxiophyceae</taxon>
        <taxon>Trebouxiales</taxon>
        <taxon>Trebouxiaceae</taxon>
        <taxon>Myrmecia</taxon>
    </lineage>
</organism>
<evidence type="ECO:0000256" key="4">
    <source>
        <dbReference type="ARBA" id="ARBA00022490"/>
    </source>
</evidence>
<dbReference type="Proteomes" id="UP001489004">
    <property type="component" value="Unassembled WGS sequence"/>
</dbReference>
<feature type="compositionally biased region" description="Low complexity" evidence="8">
    <location>
        <begin position="277"/>
        <end position="296"/>
    </location>
</feature>
<dbReference type="GO" id="GO:0015031">
    <property type="term" value="P:protein transport"/>
    <property type="evidence" value="ECO:0007669"/>
    <property type="project" value="UniProtKB-KW"/>
</dbReference>
<dbReference type="Pfam" id="PF16213">
    <property type="entry name" value="DCB"/>
    <property type="match status" value="1"/>
</dbReference>
<accession>A0AAW1P9L4</accession>
<feature type="compositionally biased region" description="Low complexity" evidence="8">
    <location>
        <begin position="400"/>
        <end position="409"/>
    </location>
</feature>
<dbReference type="Pfam" id="PF01369">
    <property type="entry name" value="Sec7"/>
    <property type="match status" value="1"/>
</dbReference>
<dbReference type="GO" id="GO:0032012">
    <property type="term" value="P:regulation of ARF protein signal transduction"/>
    <property type="evidence" value="ECO:0007669"/>
    <property type="project" value="InterPro"/>
</dbReference>
<dbReference type="InterPro" id="IPR035999">
    <property type="entry name" value="Sec7_dom_sf"/>
</dbReference>
<dbReference type="GO" id="GO:0005085">
    <property type="term" value="F:guanyl-nucleotide exchange factor activity"/>
    <property type="evidence" value="ECO:0007669"/>
    <property type="project" value="InterPro"/>
</dbReference>
<dbReference type="Gene3D" id="1.10.220.20">
    <property type="match status" value="1"/>
</dbReference>
<evidence type="ECO:0000256" key="5">
    <source>
        <dbReference type="ARBA" id="ARBA00022927"/>
    </source>
</evidence>
<dbReference type="Pfam" id="PF20252">
    <property type="entry name" value="BIG2_C"/>
    <property type="match status" value="1"/>
</dbReference>
<protein>
    <recommendedName>
        <fullName evidence="9">SEC7 domain-containing protein</fullName>
    </recommendedName>
</protein>
<feature type="region of interest" description="Disordered" evidence="8">
    <location>
        <begin position="2029"/>
        <end position="2050"/>
    </location>
</feature>
<proteinExistence type="predicted"/>
<evidence type="ECO:0000313" key="10">
    <source>
        <dbReference type="EMBL" id="KAK9804747.1"/>
    </source>
</evidence>
<keyword evidence="11" id="KW-1185">Reference proteome</keyword>
<evidence type="ECO:0000259" key="9">
    <source>
        <dbReference type="PROSITE" id="PS50190"/>
    </source>
</evidence>
<dbReference type="InterPro" id="IPR023394">
    <property type="entry name" value="Sec7_C_sf"/>
</dbReference>
<comment type="subcellular location">
    <subcellularLocation>
        <location evidence="2">Cytoplasm</location>
        <location evidence="2">Cytosol</location>
    </subcellularLocation>
    <subcellularLocation>
        <location evidence="1">Membrane</location>
    </subcellularLocation>
</comment>
<feature type="region of interest" description="Disordered" evidence="8">
    <location>
        <begin position="1557"/>
        <end position="1592"/>
    </location>
</feature>
<gene>
    <name evidence="10" type="ORF">WJX72_003264</name>
</gene>
<evidence type="ECO:0000256" key="3">
    <source>
        <dbReference type="ARBA" id="ARBA00022448"/>
    </source>
</evidence>
<dbReference type="GO" id="GO:0005829">
    <property type="term" value="C:cytosol"/>
    <property type="evidence" value="ECO:0007669"/>
    <property type="project" value="UniProtKB-SubCell"/>
</dbReference>
<feature type="region of interest" description="Disordered" evidence="8">
    <location>
        <begin position="1880"/>
        <end position="1905"/>
    </location>
</feature>
<feature type="compositionally biased region" description="Polar residues" evidence="8">
    <location>
        <begin position="321"/>
        <end position="332"/>
    </location>
</feature>
<feature type="region of interest" description="Disordered" evidence="8">
    <location>
        <begin position="239"/>
        <end position="409"/>
    </location>
</feature>
<dbReference type="Gene3D" id="1.10.1000.11">
    <property type="entry name" value="Arf Nucleotide-binding Site Opener,domain 2"/>
    <property type="match status" value="1"/>
</dbReference>
<keyword evidence="5" id="KW-0653">Protein transport</keyword>
<dbReference type="InterPro" id="IPR016024">
    <property type="entry name" value="ARM-type_fold"/>
</dbReference>
<dbReference type="PANTHER" id="PTHR10663">
    <property type="entry name" value="GUANYL-NUCLEOTIDE EXCHANGE FACTOR"/>
    <property type="match status" value="1"/>
</dbReference>
<dbReference type="InterPro" id="IPR032629">
    <property type="entry name" value="DCB_dom"/>
</dbReference>
<feature type="coiled-coil region" evidence="7">
    <location>
        <begin position="425"/>
        <end position="452"/>
    </location>
</feature>
<dbReference type="Pfam" id="PF09324">
    <property type="entry name" value="Sec7-like_HDS"/>
    <property type="match status" value="1"/>
</dbReference>
<feature type="compositionally biased region" description="Low complexity" evidence="8">
    <location>
        <begin position="1894"/>
        <end position="1904"/>
    </location>
</feature>
<evidence type="ECO:0000256" key="7">
    <source>
        <dbReference type="SAM" id="Coils"/>
    </source>
</evidence>
<dbReference type="PANTHER" id="PTHR10663:SF375">
    <property type="entry name" value="LD29171P"/>
    <property type="match status" value="1"/>
</dbReference>
<feature type="region of interest" description="Disordered" evidence="8">
    <location>
        <begin position="1256"/>
        <end position="1275"/>
    </location>
</feature>
<evidence type="ECO:0000256" key="6">
    <source>
        <dbReference type="ARBA" id="ARBA00023136"/>
    </source>
</evidence>
<keyword evidence="4" id="KW-0963">Cytoplasm</keyword>
<feature type="compositionally biased region" description="Low complexity" evidence="8">
    <location>
        <begin position="335"/>
        <end position="347"/>
    </location>
</feature>
<evidence type="ECO:0000256" key="8">
    <source>
        <dbReference type="SAM" id="MobiDB-lite"/>
    </source>
</evidence>
<dbReference type="InterPro" id="IPR032691">
    <property type="entry name" value="Mon2/Sec7/BIG1-like_HUS"/>
</dbReference>
<feature type="domain" description="SEC7" evidence="9">
    <location>
        <begin position="741"/>
        <end position="933"/>
    </location>
</feature>
<sequence length="2163" mass="229054">MSRWGNLFGGSGSAEQLPDSIAGSKRGLDSAFEVFIDGALTKIYNEASGRAKEQRAVREACKQVLDTLRAEDGHVSTPLDKKLANAVLDPLRLACSLDVARVMEPALGCLHKLVAHAYLQAESTSAGRLDDGSITSQVVQLVSKCGENGGESIQLAVIRALLTITTAEHFVVHGDCLMQAVRTVFNVAIGSDSADIQRTARNALLQMLNTIVKHITQYPLSRRSSSISGDKLDRMSLQEGADPAAAAMPSVSEDQEQEQAAQAADHAGSGTEHAEDAAGAPDEAPADASNNMAGAETGEGEADAMARSGGAAQEREPAGVTSISGRETTTADSELPSMTPSLSPLPSRNTTAADETAAEGSSEAQADGEPSQSEDQNGVADPQLHAEPSQEAAGDGGSAGPSAEAQQGEAVEVAMANTRTAQLASLAEQADLRGLEKALDQMEAERSGADVAKAKAGGEDKERDVRRVLMRERRANAWRHLNVLERDVLTVLAAICKMAARETGFGAVEQYMHAGKLLALELLVRVLDSPQQTWVNVRSEFCEQLRQPLCLALLRNCMSPFDEAFAAATRLFNATLLQAKLRNGLKAELGAFYPLLLLRPLETDRTDSAQLAAALEALQALCSQAQIMVDLFVNYDCDLQAANLFERTLRGLSRTIRRSDPNPLFATPQSAKAKVAALKAVLSLLHSLEAWAQPIQNASEAAAAANGVDQADAAPENTASLTHAGSAASLASPASADEVARFNAIKEKKHSLEAGIALFNRDSLKGLASLIGSGTVGNSPEAIARFLRDNAAGLDKAQLGELFGHHEPLQISTMHAYIDMERFEGQALDSALRTLLKGFKLPGEAQKIDRIMEKFAERYCKDNPAAFRTADAAYLLAFALIMLNTDAHNPMADKKLSAADFVGMCQVQAEDGAFEAILSEAELEEMYARIVTQEILVPESPVTKTRRAVERTKSQSVRLAAALGLTQLMMPFRAGPVWDKQHGVDIERKRLLDHTRLLVAKGMAAGNLWHTATHAEHARPMFQVSGDAVLKGLHGFACAPDAAVAAPILEGFRVAIRLAGVLGLDALCEAFVATLAELAAVTAPAIAPGNEEAKQVAALKALVDLAVGPEASLLGSGWVVVMRTLSNLEALQVQLMQRASEKLQASIAANPTAARLVQASMASAHSSSMTDSPATTPVAPTFTGNPHGSFGMAPSSPVGISGAPVFPAVPSASPVQSGSAIGRLFTRIGLAPAEPAGPVDERVSGAVAALEETTQEHLHPAVATPPPAGEPAKPSRLRRLDSQAAANSVISQAIAREGPGAGLVLWAEGPGSAAIEEVYARSATLNGDAVVIFMRALCAVSQEELVPSRPEDKPRVYSLQKLIECAYHNLGRIRLIWGRLWAALAAHLVSAACHPDPEVAYFAVDSLRQLVAKLLIRAELTNFTQQDEALRPFVAVLRHCDALAVRVLTVQCIAQAISAHPRGLGSGWRSVLEALTVAAADHNPAVVDGALDAIRPVVEALYRGLGVGHEYFADCVTMVSTAMRNPIDEDLSIGAGYILQSLARRLAASSPQDWKLRRNKSLRVSRQTGDPALDGSRSPDTPHTPKEPSNPLADHPWAQLLSAFAMVARHDPRPRVANECAHCMLEVLEGYSQAWDAAIWQVAHKAGIAYLLELPFPPTAGSGAPKVVGWSVEGMARVHRHAAAHLPAIFSLVVAHYAVAGSVLLQQLLSLLVRYIMQSDEGMAVLGVQLLQQLVETLAARLDAAGWQVVLKSLSMAASADHLQSLINPAARVIKTEATSALVEPDLALLAYVPTAPGLTPADAVRCRCRITLLMQRTLDHIHRSCAPFMPFSAQLQLLAILQDTVQRAASFNRNPSRRSAANKLLQMGDASLSHLAATSPRKPLSQLDQNARPPATSSTAAAAQDAGVQRLGAIAEAPESGSANGAALPHEAKANGHVERRESGAGEAAEQDAVAASAIHALTTISEDVEVDRQPAGAGSTEADRLQAAVLPGSFDAEVLQPALMRQEAEGGVLLIAALIRCMQPGTPAAAEASGSGAPTHAAPEDEAERRLSNLCRRLVVDAARDAWQHHETAIRGQEGGLAGDGSKALTPEGYSWDQAIRAPLIVSMLSGYREMRSESLKREVRDIFPHLARLVCSAQPSVRAELASLFQSQLPPLLGVV</sequence>
<dbReference type="SMART" id="SM00222">
    <property type="entry name" value="Sec7"/>
    <property type="match status" value="1"/>
</dbReference>
<keyword evidence="7" id="KW-0175">Coiled coil</keyword>
<dbReference type="InterPro" id="IPR046455">
    <property type="entry name" value="Sec7/BIG1-like_C"/>
</dbReference>
<dbReference type="PROSITE" id="PS50190">
    <property type="entry name" value="SEC7"/>
    <property type="match status" value="1"/>
</dbReference>